<keyword evidence="1" id="KW-1133">Transmembrane helix</keyword>
<reference evidence="2" key="1">
    <citation type="journal article" date="2015" name="ISME J.">
        <title>Aquifer environment selects for microbial species cohorts in sediment and groundwater.</title>
        <authorList>
            <person name="Hug L.A."/>
            <person name="Thomas B.C."/>
            <person name="Brown C.T."/>
            <person name="Frischkorn K.R."/>
            <person name="Williams K.H."/>
            <person name="Tringe S.G."/>
            <person name="Banfield J.F."/>
        </authorList>
    </citation>
    <scope>NUCLEOTIDE SEQUENCE</scope>
</reference>
<sequence>MVAVDARALPPIERLRTVNWLLVTAGILALVAFLATAERDALFASVALQRHIEAEAVRAIYAYDLYGQLLLAGAFLLGFAGLALERR</sequence>
<accession>A0A0H4T290</accession>
<name>A0A0H4T290_9EURY</name>
<feature type="transmembrane region" description="Helical" evidence="1">
    <location>
        <begin position="17"/>
        <end position="37"/>
    </location>
</feature>
<evidence type="ECO:0000256" key="1">
    <source>
        <dbReference type="SAM" id="Phobius"/>
    </source>
</evidence>
<proteinExistence type="predicted"/>
<keyword evidence="1" id="KW-0472">Membrane</keyword>
<feature type="transmembrane region" description="Helical" evidence="1">
    <location>
        <begin position="65"/>
        <end position="84"/>
    </location>
</feature>
<keyword evidence="1" id="KW-0812">Transmembrane</keyword>
<dbReference type="AlphaFoldDB" id="A0A0H4T290"/>
<evidence type="ECO:0000313" key="2">
    <source>
        <dbReference type="EMBL" id="AKQ01746.1"/>
    </source>
</evidence>
<protein>
    <submittedName>
        <fullName evidence="2">Uncharacterized protein</fullName>
    </submittedName>
</protein>
<organism evidence="2">
    <name type="scientific">uncultured euryarchaeote Rifle_16ft_4_minimus_23719</name>
    <dbReference type="NCBI Taxonomy" id="1665190"/>
    <lineage>
        <taxon>Archaea</taxon>
        <taxon>Methanobacteriati</taxon>
        <taxon>Methanobacteriota</taxon>
        <taxon>environmental samples</taxon>
    </lineage>
</organism>
<dbReference type="EMBL" id="KT006976">
    <property type="protein sequence ID" value="AKQ01746.1"/>
    <property type="molecule type" value="Genomic_DNA"/>
</dbReference>